<gene>
    <name evidence="3" type="ORF">SELMODRAFT_13472</name>
</gene>
<dbReference type="Gramene" id="EFJ28340">
    <property type="protein sequence ID" value="EFJ28340"/>
    <property type="gene ID" value="SELMODRAFT_13472"/>
</dbReference>
<dbReference type="OMA" id="DARDCFK"/>
<dbReference type="Pfam" id="PF01535">
    <property type="entry name" value="PPR"/>
    <property type="match status" value="1"/>
</dbReference>
<dbReference type="FunFam" id="1.25.40.10:FF:000031">
    <property type="entry name" value="Pentatricopeptide repeat-containing protein mitochondrial"/>
    <property type="match status" value="1"/>
</dbReference>
<evidence type="ECO:0000313" key="3">
    <source>
        <dbReference type="EMBL" id="EFJ28340.1"/>
    </source>
</evidence>
<dbReference type="Pfam" id="PF13041">
    <property type="entry name" value="PPR_2"/>
    <property type="match status" value="2"/>
</dbReference>
<dbReference type="KEGG" id="smo:SELMODRAFT_13472"/>
<dbReference type="InterPro" id="IPR046848">
    <property type="entry name" value="E_motif"/>
</dbReference>
<dbReference type="NCBIfam" id="TIGR00756">
    <property type="entry name" value="PPR"/>
    <property type="match status" value="3"/>
</dbReference>
<evidence type="ECO:0000256" key="2">
    <source>
        <dbReference type="PROSITE-ProRule" id="PRU00708"/>
    </source>
</evidence>
<proteinExistence type="predicted"/>
<sequence>GKCVHSQLVSDGWGHVTFLQNLLVEMYGRCGSLCDAFSGFCSVVIVSNSLIHMYTKCGDLASAIDVFRGMADRNTISWTAMVAAYTQHGHCNEAIKHFQFMDLEGVKPDVVTLVAVVDACGGLMVLSKAREIHARVSDSGYLDSNVPLANAVISMYGRCGGLDDARDCFKRLRLKNTISWSSLIAIYAQDGQGEEAIRLFKLMVLDGVRPNSSSCASLLSAYSHEGDVHDCRECFAAISDFGLEPTKDHFAGVVDLLARLGMLDRALELINTMPFFPDAAVFLALLSACCVHEDLELGRAAAEQAFSLDPADESSYVLLSNVYAALGVWGEV</sequence>
<dbReference type="HOGENOM" id="CLU_002706_0_0_1"/>
<feature type="repeat" description="PPR" evidence="2">
    <location>
        <begin position="74"/>
        <end position="108"/>
    </location>
</feature>
<dbReference type="PROSITE" id="PS51375">
    <property type="entry name" value="PPR"/>
    <property type="match status" value="3"/>
</dbReference>
<protein>
    <recommendedName>
        <fullName evidence="5">Pentacotripeptide-repeat region of PRORP domain-containing protein</fullName>
    </recommendedName>
</protein>
<dbReference type="FunFam" id="1.25.40.10:FF:000158">
    <property type="entry name" value="pentatricopeptide repeat-containing protein At2g33680"/>
    <property type="match status" value="1"/>
</dbReference>
<keyword evidence="1" id="KW-0677">Repeat</keyword>
<accession>D8RGE2</accession>
<evidence type="ECO:0000256" key="1">
    <source>
        <dbReference type="ARBA" id="ARBA00022737"/>
    </source>
</evidence>
<dbReference type="Gene3D" id="1.25.40.10">
    <property type="entry name" value="Tetratricopeptide repeat domain"/>
    <property type="match status" value="2"/>
</dbReference>
<dbReference type="PANTHER" id="PTHR24015:SF548">
    <property type="entry name" value="OS08G0340900 PROTEIN"/>
    <property type="match status" value="1"/>
</dbReference>
<dbReference type="GO" id="GO:0003723">
    <property type="term" value="F:RNA binding"/>
    <property type="evidence" value="ECO:0007669"/>
    <property type="project" value="InterPro"/>
</dbReference>
<dbReference type="PANTHER" id="PTHR24015">
    <property type="entry name" value="OS07G0578800 PROTEIN-RELATED"/>
    <property type="match status" value="1"/>
</dbReference>
<dbReference type="EMBL" id="GL377579">
    <property type="protein sequence ID" value="EFJ28340.1"/>
    <property type="molecule type" value="Genomic_DNA"/>
</dbReference>
<evidence type="ECO:0000313" key="4">
    <source>
        <dbReference type="Proteomes" id="UP000001514"/>
    </source>
</evidence>
<dbReference type="eggNOG" id="KOG4197">
    <property type="taxonomic scope" value="Eukaryota"/>
</dbReference>
<feature type="non-terminal residue" evidence="3">
    <location>
        <position position="1"/>
    </location>
</feature>
<evidence type="ECO:0008006" key="5">
    <source>
        <dbReference type="Google" id="ProtNLM"/>
    </source>
</evidence>
<dbReference type="AlphaFoldDB" id="D8RGE2"/>
<dbReference type="InterPro" id="IPR046960">
    <property type="entry name" value="PPR_At4g14850-like_plant"/>
</dbReference>
<dbReference type="Proteomes" id="UP000001514">
    <property type="component" value="Unassembled WGS sequence"/>
</dbReference>
<feature type="non-terminal residue" evidence="3">
    <location>
        <position position="332"/>
    </location>
</feature>
<feature type="repeat" description="PPR" evidence="2">
    <location>
        <begin position="176"/>
        <end position="210"/>
    </location>
</feature>
<reference evidence="3 4" key="1">
    <citation type="journal article" date="2011" name="Science">
        <title>The Selaginella genome identifies genetic changes associated with the evolution of vascular plants.</title>
        <authorList>
            <person name="Banks J.A."/>
            <person name="Nishiyama T."/>
            <person name="Hasebe M."/>
            <person name="Bowman J.L."/>
            <person name="Gribskov M."/>
            <person name="dePamphilis C."/>
            <person name="Albert V.A."/>
            <person name="Aono N."/>
            <person name="Aoyama T."/>
            <person name="Ambrose B.A."/>
            <person name="Ashton N.W."/>
            <person name="Axtell M.J."/>
            <person name="Barker E."/>
            <person name="Barker M.S."/>
            <person name="Bennetzen J.L."/>
            <person name="Bonawitz N.D."/>
            <person name="Chapple C."/>
            <person name="Cheng C."/>
            <person name="Correa L.G."/>
            <person name="Dacre M."/>
            <person name="DeBarry J."/>
            <person name="Dreyer I."/>
            <person name="Elias M."/>
            <person name="Engstrom E.M."/>
            <person name="Estelle M."/>
            <person name="Feng L."/>
            <person name="Finet C."/>
            <person name="Floyd S.K."/>
            <person name="Frommer W.B."/>
            <person name="Fujita T."/>
            <person name="Gramzow L."/>
            <person name="Gutensohn M."/>
            <person name="Harholt J."/>
            <person name="Hattori M."/>
            <person name="Heyl A."/>
            <person name="Hirai T."/>
            <person name="Hiwatashi Y."/>
            <person name="Ishikawa M."/>
            <person name="Iwata M."/>
            <person name="Karol K.G."/>
            <person name="Koehler B."/>
            <person name="Kolukisaoglu U."/>
            <person name="Kubo M."/>
            <person name="Kurata T."/>
            <person name="Lalonde S."/>
            <person name="Li K."/>
            <person name="Li Y."/>
            <person name="Litt A."/>
            <person name="Lyons E."/>
            <person name="Manning G."/>
            <person name="Maruyama T."/>
            <person name="Michael T.P."/>
            <person name="Mikami K."/>
            <person name="Miyazaki S."/>
            <person name="Morinaga S."/>
            <person name="Murata T."/>
            <person name="Mueller-Roeber B."/>
            <person name="Nelson D.R."/>
            <person name="Obara M."/>
            <person name="Oguri Y."/>
            <person name="Olmstead R.G."/>
            <person name="Onodera N."/>
            <person name="Petersen B.L."/>
            <person name="Pils B."/>
            <person name="Prigge M."/>
            <person name="Rensing S.A."/>
            <person name="Riano-Pachon D.M."/>
            <person name="Roberts A.W."/>
            <person name="Sato Y."/>
            <person name="Scheller H.V."/>
            <person name="Schulz B."/>
            <person name="Schulz C."/>
            <person name="Shakirov E.V."/>
            <person name="Shibagaki N."/>
            <person name="Shinohara N."/>
            <person name="Shippen D.E."/>
            <person name="Soerensen I."/>
            <person name="Sotooka R."/>
            <person name="Sugimoto N."/>
            <person name="Sugita M."/>
            <person name="Sumikawa N."/>
            <person name="Tanurdzic M."/>
            <person name="Theissen G."/>
            <person name="Ulvskov P."/>
            <person name="Wakazuki S."/>
            <person name="Weng J.K."/>
            <person name="Willats W.W."/>
            <person name="Wipf D."/>
            <person name="Wolf P.G."/>
            <person name="Yang L."/>
            <person name="Zimmer A.D."/>
            <person name="Zhu Q."/>
            <person name="Mitros T."/>
            <person name="Hellsten U."/>
            <person name="Loque D."/>
            <person name="Otillar R."/>
            <person name="Salamov A."/>
            <person name="Schmutz J."/>
            <person name="Shapiro H."/>
            <person name="Lindquist E."/>
            <person name="Lucas S."/>
            <person name="Rokhsar D."/>
            <person name="Grigoriev I.V."/>
        </authorList>
    </citation>
    <scope>NUCLEOTIDE SEQUENCE [LARGE SCALE GENOMIC DNA]</scope>
</reference>
<organism evidence="4">
    <name type="scientific">Selaginella moellendorffii</name>
    <name type="common">Spikemoss</name>
    <dbReference type="NCBI Taxonomy" id="88036"/>
    <lineage>
        <taxon>Eukaryota</taxon>
        <taxon>Viridiplantae</taxon>
        <taxon>Streptophyta</taxon>
        <taxon>Embryophyta</taxon>
        <taxon>Tracheophyta</taxon>
        <taxon>Lycopodiopsida</taxon>
        <taxon>Selaginellales</taxon>
        <taxon>Selaginellaceae</taxon>
        <taxon>Selaginella</taxon>
    </lineage>
</organism>
<dbReference type="InterPro" id="IPR011990">
    <property type="entry name" value="TPR-like_helical_dom_sf"/>
</dbReference>
<keyword evidence="4" id="KW-1185">Reference proteome</keyword>
<dbReference type="InParanoid" id="D8RGE2"/>
<dbReference type="Pfam" id="PF20431">
    <property type="entry name" value="E_motif"/>
    <property type="match status" value="1"/>
</dbReference>
<feature type="repeat" description="PPR" evidence="2">
    <location>
        <begin position="211"/>
        <end position="245"/>
    </location>
</feature>
<dbReference type="InterPro" id="IPR002885">
    <property type="entry name" value="PPR_rpt"/>
</dbReference>
<dbReference type="GO" id="GO:0009451">
    <property type="term" value="P:RNA modification"/>
    <property type="evidence" value="ECO:0007669"/>
    <property type="project" value="InterPro"/>
</dbReference>
<name>D8RGE2_SELML</name>
<dbReference type="SUPFAM" id="SSF48452">
    <property type="entry name" value="TPR-like"/>
    <property type="match status" value="1"/>
</dbReference>
<dbReference type="GO" id="GO:0048731">
    <property type="term" value="P:system development"/>
    <property type="evidence" value="ECO:0007669"/>
    <property type="project" value="UniProtKB-ARBA"/>
</dbReference>